<dbReference type="SUPFAM" id="SSF52374">
    <property type="entry name" value="Nucleotidylyl transferase"/>
    <property type="match status" value="1"/>
</dbReference>
<evidence type="ECO:0000313" key="12">
    <source>
        <dbReference type="EMBL" id="KAF1810500.1"/>
    </source>
</evidence>
<name>A0A6G1FXT8_9PEZI</name>
<dbReference type="InterPro" id="IPR002301">
    <property type="entry name" value="Ile-tRNA-ligase"/>
</dbReference>
<dbReference type="Gene3D" id="3.40.50.620">
    <property type="entry name" value="HUPs"/>
    <property type="match status" value="2"/>
</dbReference>
<dbReference type="GO" id="GO:0004822">
    <property type="term" value="F:isoleucine-tRNA ligase activity"/>
    <property type="evidence" value="ECO:0007669"/>
    <property type="project" value="UniProtKB-EC"/>
</dbReference>
<keyword evidence="4 9" id="KW-0547">Nucleotide-binding</keyword>
<keyword evidence="3 9" id="KW-0436">Ligase</keyword>
<proteinExistence type="inferred from homology"/>
<dbReference type="AlphaFoldDB" id="A0A6G1FXT8"/>
<dbReference type="Gene3D" id="1.10.730.20">
    <property type="match status" value="1"/>
</dbReference>
<keyword evidence="5 9" id="KW-0067">ATP-binding</keyword>
<evidence type="ECO:0000256" key="6">
    <source>
        <dbReference type="ARBA" id="ARBA00022917"/>
    </source>
</evidence>
<protein>
    <recommendedName>
        <fullName evidence="2">isoleucine--tRNA ligase</fullName>
        <ecNumber evidence="2">6.1.1.5</ecNumber>
    </recommendedName>
    <alternativeName>
        <fullName evidence="8">Isoleucyl-tRNA synthetase</fullName>
    </alternativeName>
</protein>
<dbReference type="GO" id="GO:0032543">
    <property type="term" value="P:mitochondrial translation"/>
    <property type="evidence" value="ECO:0007669"/>
    <property type="project" value="TreeGrafter"/>
</dbReference>
<reference evidence="12 14" key="1">
    <citation type="submission" date="2020-01" db="EMBL/GenBank/DDBJ databases">
        <authorList>
            <consortium name="DOE Joint Genome Institute"/>
            <person name="Haridas S."/>
            <person name="Albert R."/>
            <person name="Binder M."/>
            <person name="Bloem J."/>
            <person name="Labutti K."/>
            <person name="Salamov A."/>
            <person name="Andreopoulos B."/>
            <person name="Baker S.E."/>
            <person name="Barry K."/>
            <person name="Bills G."/>
            <person name="Bluhm B.H."/>
            <person name="Cannon C."/>
            <person name="Castanera R."/>
            <person name="Culley D.E."/>
            <person name="Daum C."/>
            <person name="Ezra D."/>
            <person name="Gonzalez J.B."/>
            <person name="Henrissat B."/>
            <person name="Kuo A."/>
            <person name="Liang C."/>
            <person name="Lipzen A."/>
            <person name="Lutzoni F."/>
            <person name="Magnuson J."/>
            <person name="Mondo S."/>
            <person name="Nolan M."/>
            <person name="Ohm R."/>
            <person name="Pangilinan J."/>
            <person name="Park H.-J."/>
            <person name="Ramirez L."/>
            <person name="Alfaro M."/>
            <person name="Sun H."/>
            <person name="Tritt A."/>
            <person name="Yoshinaga Y."/>
            <person name="Zwiers L.-H."/>
            <person name="Turgeon B.G."/>
            <person name="Goodwin S.B."/>
            <person name="Spatafora J.W."/>
            <person name="Crous P.W."/>
            <person name="Grigoriev I.V."/>
        </authorList>
    </citation>
    <scope>NUCLEOTIDE SEQUENCE</scope>
    <source>
        <strain evidence="12 14">CBS 781.70</strain>
    </source>
</reference>
<dbReference type="GO" id="GO:0006428">
    <property type="term" value="P:isoleucyl-tRNA aminoacylation"/>
    <property type="evidence" value="ECO:0007669"/>
    <property type="project" value="InterPro"/>
</dbReference>
<dbReference type="InterPro" id="IPR009008">
    <property type="entry name" value="Val/Leu/Ile-tRNA-synth_edit"/>
</dbReference>
<dbReference type="GeneID" id="54420528"/>
<evidence type="ECO:0000259" key="10">
    <source>
        <dbReference type="Pfam" id="PF00133"/>
    </source>
</evidence>
<dbReference type="RefSeq" id="XP_033532131.1">
    <property type="nucleotide sequence ID" value="XM_033679958.1"/>
</dbReference>
<dbReference type="SUPFAM" id="SSF47323">
    <property type="entry name" value="Anticodon-binding domain of a subclass of class I aminoacyl-tRNA synthetases"/>
    <property type="match status" value="1"/>
</dbReference>
<accession>A0A6G1FXT8</accession>
<dbReference type="CDD" id="cd07960">
    <property type="entry name" value="Anticodon_Ia_Ile_BEm"/>
    <property type="match status" value="1"/>
</dbReference>
<dbReference type="InterPro" id="IPR050081">
    <property type="entry name" value="Ile-tRNA_ligase"/>
</dbReference>
<dbReference type="InterPro" id="IPR001412">
    <property type="entry name" value="aa-tRNA-synth_I_CS"/>
</dbReference>
<organism evidence="12">
    <name type="scientific">Eremomyces bilateralis CBS 781.70</name>
    <dbReference type="NCBI Taxonomy" id="1392243"/>
    <lineage>
        <taxon>Eukaryota</taxon>
        <taxon>Fungi</taxon>
        <taxon>Dikarya</taxon>
        <taxon>Ascomycota</taxon>
        <taxon>Pezizomycotina</taxon>
        <taxon>Dothideomycetes</taxon>
        <taxon>Dothideomycetes incertae sedis</taxon>
        <taxon>Eremomycetales</taxon>
        <taxon>Eremomycetaceae</taxon>
        <taxon>Eremomyces</taxon>
    </lineage>
</organism>
<dbReference type="Gene3D" id="3.90.740.10">
    <property type="entry name" value="Valyl/Leucyl/Isoleucyl-tRNA synthetase, editing domain"/>
    <property type="match status" value="1"/>
</dbReference>
<evidence type="ECO:0000259" key="11">
    <source>
        <dbReference type="Pfam" id="PF08264"/>
    </source>
</evidence>
<dbReference type="GO" id="GO:0002161">
    <property type="term" value="F:aminoacyl-tRNA deacylase activity"/>
    <property type="evidence" value="ECO:0007669"/>
    <property type="project" value="InterPro"/>
</dbReference>
<dbReference type="SUPFAM" id="SSF50677">
    <property type="entry name" value="ValRS/IleRS/LeuRS editing domain"/>
    <property type="match status" value="1"/>
</dbReference>
<evidence type="ECO:0000313" key="14">
    <source>
        <dbReference type="RefSeq" id="XP_033532131.1"/>
    </source>
</evidence>
<dbReference type="OrthoDB" id="10264412at2759"/>
<dbReference type="PANTHER" id="PTHR42765:SF1">
    <property type="entry name" value="ISOLEUCINE--TRNA LIGASE, MITOCHONDRIAL"/>
    <property type="match status" value="1"/>
</dbReference>
<feature type="domain" description="Aminoacyl-tRNA synthetase class Ia" evidence="10">
    <location>
        <begin position="45"/>
        <end position="699"/>
    </location>
</feature>
<dbReference type="InterPro" id="IPR014729">
    <property type="entry name" value="Rossmann-like_a/b/a_fold"/>
</dbReference>
<evidence type="ECO:0000256" key="9">
    <source>
        <dbReference type="RuleBase" id="RU363035"/>
    </source>
</evidence>
<dbReference type="GO" id="GO:0005739">
    <property type="term" value="C:mitochondrion"/>
    <property type="evidence" value="ECO:0007669"/>
    <property type="project" value="TreeGrafter"/>
</dbReference>
<dbReference type="Gene3D" id="1.10.10.830">
    <property type="entry name" value="Ile-tRNA synthetase CP2 domain-like"/>
    <property type="match status" value="1"/>
</dbReference>
<evidence type="ECO:0000313" key="13">
    <source>
        <dbReference type="Proteomes" id="UP000504638"/>
    </source>
</evidence>
<dbReference type="Pfam" id="PF08264">
    <property type="entry name" value="Anticodon_1"/>
    <property type="match status" value="1"/>
</dbReference>
<dbReference type="Pfam" id="PF00133">
    <property type="entry name" value="tRNA-synt_1"/>
    <property type="match status" value="1"/>
</dbReference>
<dbReference type="InterPro" id="IPR033708">
    <property type="entry name" value="Anticodon_Ile_BEm"/>
</dbReference>
<dbReference type="EMBL" id="ML975166">
    <property type="protein sequence ID" value="KAF1810500.1"/>
    <property type="molecule type" value="Genomic_DNA"/>
</dbReference>
<sequence length="1021" mass="113783">MRISSPFRAQWTATLKLPKSTLPARPPLPSPYLARCTDEFYSWQGAQVDRPSFTLHDGPPYANGGLHAGHAVNKILKDIICRFQVGEGKRVQYVPGWDCHGLPIELKAIQAQKSGLDPPQIRNAARRFALDTIEEQKRGFKEWAVMGDWGNAYKTLDAEFELNQLQVFKNMVRNRLIYRAKKPVYWSGSSRTALAEAELEYDDNFKSTAAFIGYPIVSLPTTISQMPGVDPARLRALVWTTTPWTLPANKAIAVNNILDYYVVEPRISSELSSGLPQYLVCTTRVEFLQTILNSESVSIIAGPISGKEIAGQVEYLNPLQRNQRQKVVHADFVTSSSGSGLVHMAPGHGVDDYNMCADLGLEPFAPVDDYARFTSEALPASPETLAGKPVQTEGTVAILDYLRAEQNGDPSRSLSVLATHEITHKYPIDWRTKQPLIIRATEQWFADVAEIKPHAIQALTNVKFLPESSRARLESFVNGRSHWCISRQRSWGVPIPALYRTDKGDRQPIMTEGTIEHILDTMRQRGVDCWWTDAEDDQAWIPPNLSGSYERGKDTMDVWFDSGTSWMTLAKDTSTPVADVYLEGSDQHRGWFQSSLLTFVSEQLLRNDASSSPSQTAPVVAPFKTLITHGFTLDEHGIKMSKSIGNVVAPSQIMDGSLLPPLKKKGKGSHGAKGQVYDALGPDVLRLWVAGSDYTKDIVLGETLLKLVSGNLHKARVTLKWLLGVLNHYQPSEWKGRDVAQFRWMDQMAMVQLEGTYQDIVAHYRSYEFHRGIQRLNHYINTDLSAFYFEALKDRLYTGGGEDRMAAQFVCFQIFQALLKILSPITPLLVEETYAHAPVHLQPQLQHPLQRLWEPSSLMLSLGKESVEGLVATQSLDEQFALLKTLSSAVKTAQEAARSKGLIGSGLETSVVVHLSESAADIWQSLSDIENAGGGETRFGDGFADELAAVLVVSEVQVIKGDRPMENITAWEFEEKFEFAGCQGRVSVHPSPRAKCPRCWRHVANSQEDLCVRCEDVVKSC</sequence>
<keyword evidence="6 9" id="KW-0648">Protein biosynthesis</keyword>
<keyword evidence="7 9" id="KW-0030">Aminoacyl-tRNA synthetase</keyword>
<dbReference type="NCBIfam" id="TIGR00392">
    <property type="entry name" value="ileS"/>
    <property type="match status" value="1"/>
</dbReference>
<gene>
    <name evidence="12 14" type="ORF">P152DRAFT_460639</name>
</gene>
<evidence type="ECO:0000256" key="2">
    <source>
        <dbReference type="ARBA" id="ARBA00013165"/>
    </source>
</evidence>
<dbReference type="InterPro" id="IPR009080">
    <property type="entry name" value="tRNAsynth_Ia_anticodon-bd"/>
</dbReference>
<evidence type="ECO:0000256" key="1">
    <source>
        <dbReference type="ARBA" id="ARBA00005594"/>
    </source>
</evidence>
<comment type="similarity">
    <text evidence="1 9">Belongs to the class-I aminoacyl-tRNA synthetase family.</text>
</comment>
<dbReference type="InterPro" id="IPR013155">
    <property type="entry name" value="M/V/L/I-tRNA-synth_anticd-bd"/>
</dbReference>
<dbReference type="PANTHER" id="PTHR42765">
    <property type="entry name" value="SOLEUCYL-TRNA SYNTHETASE"/>
    <property type="match status" value="1"/>
</dbReference>
<dbReference type="GO" id="GO:0005524">
    <property type="term" value="F:ATP binding"/>
    <property type="evidence" value="ECO:0007669"/>
    <property type="project" value="UniProtKB-KW"/>
</dbReference>
<reference evidence="14" key="2">
    <citation type="submission" date="2020-04" db="EMBL/GenBank/DDBJ databases">
        <authorList>
            <consortium name="NCBI Genome Project"/>
        </authorList>
    </citation>
    <scope>NUCLEOTIDE SEQUENCE</scope>
    <source>
        <strain evidence="14">CBS 781.70</strain>
    </source>
</reference>
<dbReference type="Proteomes" id="UP000504638">
    <property type="component" value="Unplaced"/>
</dbReference>
<feature type="domain" description="Methionyl/Valyl/Leucyl/Isoleucyl-tRNA synthetase anticodon-binding" evidence="11">
    <location>
        <begin position="747"/>
        <end position="911"/>
    </location>
</feature>
<dbReference type="InterPro" id="IPR002300">
    <property type="entry name" value="aa-tRNA-synth_Ia"/>
</dbReference>
<keyword evidence="13" id="KW-1185">Reference proteome</keyword>
<evidence type="ECO:0000256" key="3">
    <source>
        <dbReference type="ARBA" id="ARBA00022598"/>
    </source>
</evidence>
<evidence type="ECO:0000256" key="4">
    <source>
        <dbReference type="ARBA" id="ARBA00022741"/>
    </source>
</evidence>
<reference evidence="14" key="3">
    <citation type="submission" date="2025-04" db="UniProtKB">
        <authorList>
            <consortium name="RefSeq"/>
        </authorList>
    </citation>
    <scope>IDENTIFICATION</scope>
    <source>
        <strain evidence="14">CBS 781.70</strain>
    </source>
</reference>
<dbReference type="PRINTS" id="PR00984">
    <property type="entry name" value="TRNASYNTHILE"/>
</dbReference>
<dbReference type="PROSITE" id="PS00178">
    <property type="entry name" value="AA_TRNA_LIGASE_I"/>
    <property type="match status" value="1"/>
</dbReference>
<evidence type="ECO:0000256" key="7">
    <source>
        <dbReference type="ARBA" id="ARBA00023146"/>
    </source>
</evidence>
<dbReference type="GO" id="GO:0000049">
    <property type="term" value="F:tRNA binding"/>
    <property type="evidence" value="ECO:0007669"/>
    <property type="project" value="InterPro"/>
</dbReference>
<evidence type="ECO:0000256" key="8">
    <source>
        <dbReference type="ARBA" id="ARBA00032665"/>
    </source>
</evidence>
<dbReference type="EC" id="6.1.1.5" evidence="2"/>
<evidence type="ECO:0000256" key="5">
    <source>
        <dbReference type="ARBA" id="ARBA00022840"/>
    </source>
</evidence>